<dbReference type="OrthoDB" id="19729at2759"/>
<dbReference type="InterPro" id="IPR008606">
    <property type="entry name" value="EIF4EBP"/>
</dbReference>
<dbReference type="EMBL" id="UZAE01001412">
    <property type="protein sequence ID" value="VDN98586.1"/>
    <property type="molecule type" value="Genomic_DNA"/>
</dbReference>
<keyword evidence="2" id="KW-0810">Translation regulation</keyword>
<name>A0A0R3T6P0_RODNA</name>
<dbReference type="AlphaFoldDB" id="A0A0R3T6P0"/>
<evidence type="ECO:0000256" key="1">
    <source>
        <dbReference type="ARBA" id="ARBA00005480"/>
    </source>
</evidence>
<keyword evidence="3" id="KW-0652">Protein synthesis inhibitor</keyword>
<proteinExistence type="inferred from homology"/>
<dbReference type="GO" id="GO:0005737">
    <property type="term" value="C:cytoplasm"/>
    <property type="evidence" value="ECO:0007669"/>
    <property type="project" value="TreeGrafter"/>
</dbReference>
<evidence type="ECO:0000313" key="5">
    <source>
        <dbReference type="Proteomes" id="UP000278807"/>
    </source>
</evidence>
<evidence type="ECO:0000313" key="4">
    <source>
        <dbReference type="EMBL" id="VDN98586.1"/>
    </source>
</evidence>
<protein>
    <submittedName>
        <fullName evidence="6">Eukaryotic translation initiation factor 4E binding protein</fullName>
    </submittedName>
</protein>
<reference evidence="4 5" key="2">
    <citation type="submission" date="2018-11" db="EMBL/GenBank/DDBJ databases">
        <authorList>
            <consortium name="Pathogen Informatics"/>
        </authorList>
    </citation>
    <scope>NUCLEOTIDE SEQUENCE [LARGE SCALE GENOMIC DNA]</scope>
</reference>
<gene>
    <name evidence="4" type="ORF">HNAJ_LOCUS2727</name>
</gene>
<dbReference type="GO" id="GO:0045947">
    <property type="term" value="P:negative regulation of translational initiation"/>
    <property type="evidence" value="ECO:0007669"/>
    <property type="project" value="InterPro"/>
</dbReference>
<keyword evidence="5" id="KW-1185">Reference proteome</keyword>
<dbReference type="Proteomes" id="UP000278807">
    <property type="component" value="Unassembled WGS sequence"/>
</dbReference>
<evidence type="ECO:0000313" key="6">
    <source>
        <dbReference type="WBParaSite" id="HNAJ_0000272801-mRNA-1"/>
    </source>
</evidence>
<evidence type="ECO:0000256" key="2">
    <source>
        <dbReference type="ARBA" id="ARBA00022845"/>
    </source>
</evidence>
<accession>A0A0R3T6P0</accession>
<comment type="similarity">
    <text evidence="1">Belongs to the eIF4E-binding protein family.</text>
</comment>
<dbReference type="PANTHER" id="PTHR12669:SF12">
    <property type="entry name" value="EUKARYOTIC TRANSLATION INITIATION FACTOR 4E-BINDING PROTEIN"/>
    <property type="match status" value="1"/>
</dbReference>
<dbReference type="PANTHER" id="PTHR12669">
    <property type="entry name" value="EUKARYOTIC TRANSLATION INITIATION FACTOR 4E-BINDING PROTEIN"/>
    <property type="match status" value="1"/>
</dbReference>
<dbReference type="GO" id="GO:0008190">
    <property type="term" value="F:eukaryotic initiation factor 4E binding"/>
    <property type="evidence" value="ECO:0007669"/>
    <property type="project" value="InterPro"/>
</dbReference>
<sequence>MASKDVPLRRVKYSDRSQLPNDYSSTPGGSIFSTTPGGTRIYYDRDTLLMCKNSPIARSPPVGMVCCPGVTCPLNCHGECNLLKAPATEQKSAQKPVATSERLENQPPHKDVRLVCLLPPGCYKKATLVFCPLHAVGCKILHSSELIVNPEHSIVMW</sequence>
<organism evidence="6">
    <name type="scientific">Rodentolepis nana</name>
    <name type="common">Dwarf tapeworm</name>
    <name type="synonym">Hymenolepis nana</name>
    <dbReference type="NCBI Taxonomy" id="102285"/>
    <lineage>
        <taxon>Eukaryota</taxon>
        <taxon>Metazoa</taxon>
        <taxon>Spiralia</taxon>
        <taxon>Lophotrochozoa</taxon>
        <taxon>Platyhelminthes</taxon>
        <taxon>Cestoda</taxon>
        <taxon>Eucestoda</taxon>
        <taxon>Cyclophyllidea</taxon>
        <taxon>Hymenolepididae</taxon>
        <taxon>Rodentolepis</taxon>
    </lineage>
</organism>
<reference evidence="6" key="1">
    <citation type="submission" date="2017-02" db="UniProtKB">
        <authorList>
            <consortium name="WormBaseParasite"/>
        </authorList>
    </citation>
    <scope>IDENTIFICATION</scope>
</reference>
<evidence type="ECO:0000256" key="3">
    <source>
        <dbReference type="ARBA" id="ARBA00023193"/>
    </source>
</evidence>
<dbReference type="Pfam" id="PF05456">
    <property type="entry name" value="eIF_4EBP"/>
    <property type="match status" value="1"/>
</dbReference>
<dbReference type="STRING" id="102285.A0A0R3T6P0"/>
<dbReference type="WBParaSite" id="HNAJ_0000272801-mRNA-1">
    <property type="protein sequence ID" value="HNAJ_0000272801-mRNA-1"/>
    <property type="gene ID" value="HNAJ_0000272801"/>
</dbReference>